<feature type="transmembrane region" description="Helical" evidence="1">
    <location>
        <begin position="176"/>
        <end position="198"/>
    </location>
</feature>
<feature type="transmembrane region" description="Helical" evidence="1">
    <location>
        <begin position="91"/>
        <end position="112"/>
    </location>
</feature>
<feature type="transmembrane region" description="Helical" evidence="1">
    <location>
        <begin position="118"/>
        <end position="135"/>
    </location>
</feature>
<sequence length="281" mass="29872">MYSLLVAATVLFTVQFLFQQQYRKSHGAGLEAMLNFSFCTGCIGCLLMLVLNGFHLRITAFAVGMAIAYSVSSLLNVYFALKAFTTANLSVFSVFSMLGGMLLPFALGIAFYGEPLTVSKVLCCALIAGAVLLTIEKGKRKSGGLRYCFGVFFFNGMSGVLSKIHQSNALQATDSYSFMALANLGNVLLCLALLLAVCKTHPQLKGREPLFVSGYAVCCAIGNLFCLIALTVLPASVQYPIITGGVIVGATIVSLLKKERPSRRNLAAAGVAFLASVLIAL</sequence>
<dbReference type="Gene3D" id="1.10.3730.20">
    <property type="match status" value="1"/>
</dbReference>
<organism evidence="2 3">
    <name type="scientific">Candidatus Ornithocaccomicrobium faecavium</name>
    <dbReference type="NCBI Taxonomy" id="2840890"/>
    <lineage>
        <taxon>Bacteria</taxon>
        <taxon>Bacillati</taxon>
        <taxon>Bacillota</taxon>
        <taxon>Clostridia</taxon>
        <taxon>Candidatus Ornithocaccomicrobium</taxon>
    </lineage>
</organism>
<dbReference type="InterPro" id="IPR037185">
    <property type="entry name" value="EmrE-like"/>
</dbReference>
<dbReference type="AlphaFoldDB" id="A0A9D1TCU4"/>
<name>A0A9D1TCU4_9FIRM</name>
<dbReference type="Proteomes" id="UP000886884">
    <property type="component" value="Unassembled WGS sequence"/>
</dbReference>
<feature type="transmembrane region" description="Helical" evidence="1">
    <location>
        <begin position="210"/>
        <end position="233"/>
    </location>
</feature>
<comment type="caution">
    <text evidence="2">The sequence shown here is derived from an EMBL/GenBank/DDBJ whole genome shotgun (WGS) entry which is preliminary data.</text>
</comment>
<accession>A0A9D1TCU4</accession>
<feature type="transmembrane region" description="Helical" evidence="1">
    <location>
        <begin position="58"/>
        <end position="79"/>
    </location>
</feature>
<feature type="transmembrane region" description="Helical" evidence="1">
    <location>
        <begin position="239"/>
        <end position="256"/>
    </location>
</feature>
<dbReference type="EMBL" id="DVOT01000154">
    <property type="protein sequence ID" value="HIV28046.1"/>
    <property type="molecule type" value="Genomic_DNA"/>
</dbReference>
<feature type="transmembrane region" description="Helical" evidence="1">
    <location>
        <begin position="147"/>
        <end position="164"/>
    </location>
</feature>
<evidence type="ECO:0000313" key="3">
    <source>
        <dbReference type="Proteomes" id="UP000886884"/>
    </source>
</evidence>
<gene>
    <name evidence="2" type="ORF">IAA64_08755</name>
</gene>
<reference evidence="2" key="1">
    <citation type="submission" date="2020-10" db="EMBL/GenBank/DDBJ databases">
        <authorList>
            <person name="Gilroy R."/>
        </authorList>
    </citation>
    <scope>NUCLEOTIDE SEQUENCE</scope>
    <source>
        <strain evidence="2">CHK183-6373</strain>
    </source>
</reference>
<reference evidence="2" key="2">
    <citation type="journal article" date="2021" name="PeerJ">
        <title>Extensive microbial diversity within the chicken gut microbiome revealed by metagenomics and culture.</title>
        <authorList>
            <person name="Gilroy R."/>
            <person name="Ravi A."/>
            <person name="Getino M."/>
            <person name="Pursley I."/>
            <person name="Horton D.L."/>
            <person name="Alikhan N.F."/>
            <person name="Baker D."/>
            <person name="Gharbi K."/>
            <person name="Hall N."/>
            <person name="Watson M."/>
            <person name="Adriaenssens E.M."/>
            <person name="Foster-Nyarko E."/>
            <person name="Jarju S."/>
            <person name="Secka A."/>
            <person name="Antonio M."/>
            <person name="Oren A."/>
            <person name="Chaudhuri R.R."/>
            <person name="La Ragione R."/>
            <person name="Hildebrand F."/>
            <person name="Pallen M.J."/>
        </authorList>
    </citation>
    <scope>NUCLEOTIDE SEQUENCE</scope>
    <source>
        <strain evidence="2">CHK183-6373</strain>
    </source>
</reference>
<proteinExistence type="predicted"/>
<protein>
    <recommendedName>
        <fullName evidence="4">EamA domain-containing protein</fullName>
    </recommendedName>
</protein>
<dbReference type="SUPFAM" id="SSF103481">
    <property type="entry name" value="Multidrug resistance efflux transporter EmrE"/>
    <property type="match status" value="1"/>
</dbReference>
<evidence type="ECO:0000313" key="2">
    <source>
        <dbReference type="EMBL" id="HIV28046.1"/>
    </source>
</evidence>
<evidence type="ECO:0000256" key="1">
    <source>
        <dbReference type="SAM" id="Phobius"/>
    </source>
</evidence>
<keyword evidence="1" id="KW-0472">Membrane</keyword>
<keyword evidence="1" id="KW-1133">Transmembrane helix</keyword>
<evidence type="ECO:0008006" key="4">
    <source>
        <dbReference type="Google" id="ProtNLM"/>
    </source>
</evidence>
<keyword evidence="1" id="KW-0812">Transmembrane</keyword>